<evidence type="ECO:0000256" key="1">
    <source>
        <dbReference type="SAM" id="SignalP"/>
    </source>
</evidence>
<evidence type="ECO:0000313" key="2">
    <source>
        <dbReference type="EMBL" id="GLR18777.1"/>
    </source>
</evidence>
<dbReference type="Proteomes" id="UP001156666">
    <property type="component" value="Unassembled WGS sequence"/>
</dbReference>
<gene>
    <name evidence="2" type="ORF">GCM10007940_33930</name>
</gene>
<evidence type="ECO:0000313" key="3">
    <source>
        <dbReference type="Proteomes" id="UP001156666"/>
    </source>
</evidence>
<keyword evidence="3" id="KW-1185">Reference proteome</keyword>
<evidence type="ECO:0008006" key="4">
    <source>
        <dbReference type="Google" id="ProtNLM"/>
    </source>
</evidence>
<dbReference type="EMBL" id="BSOH01000023">
    <property type="protein sequence ID" value="GLR18777.1"/>
    <property type="molecule type" value="Genomic_DNA"/>
</dbReference>
<keyword evidence="1" id="KW-0732">Signal</keyword>
<accession>A0AA37WFL3</accession>
<feature type="chain" id="PRO_5041289009" description="Lipoprotein" evidence="1">
    <location>
        <begin position="21"/>
        <end position="152"/>
    </location>
</feature>
<reference evidence="2" key="1">
    <citation type="journal article" date="2014" name="Int. J. Syst. Evol. Microbiol.">
        <title>Complete genome sequence of Corynebacterium casei LMG S-19264T (=DSM 44701T), isolated from a smear-ripened cheese.</title>
        <authorList>
            <consortium name="US DOE Joint Genome Institute (JGI-PGF)"/>
            <person name="Walter F."/>
            <person name="Albersmeier A."/>
            <person name="Kalinowski J."/>
            <person name="Ruckert C."/>
        </authorList>
    </citation>
    <scope>NUCLEOTIDE SEQUENCE</scope>
    <source>
        <strain evidence="2">NBRC 108769</strain>
    </source>
</reference>
<dbReference type="PROSITE" id="PS51257">
    <property type="entry name" value="PROKAR_LIPOPROTEIN"/>
    <property type="match status" value="1"/>
</dbReference>
<feature type="signal peptide" evidence="1">
    <location>
        <begin position="1"/>
        <end position="20"/>
    </location>
</feature>
<proteinExistence type="predicted"/>
<comment type="caution">
    <text evidence="2">The sequence shown here is derived from an EMBL/GenBank/DDBJ whole genome shotgun (WGS) entry which is preliminary data.</text>
</comment>
<protein>
    <recommendedName>
        <fullName evidence="4">Lipoprotein</fullName>
    </recommendedName>
</protein>
<sequence>MNMKYSLAFITILMVSCVTVQPVSFNRTGEVTCVEKGRTTISLVSTGRAHNTDVASEYAVRNAFENLLFKGIPDSNQEKPLVPNEVESLKKHGSFYDDLLNKREYQRFIIESNIQNSAGARGSAINDVFLKIDLQALKSHLEQNSITRKFGL</sequence>
<organism evidence="2 3">
    <name type="scientific">Portibacter lacus</name>
    <dbReference type="NCBI Taxonomy" id="1099794"/>
    <lineage>
        <taxon>Bacteria</taxon>
        <taxon>Pseudomonadati</taxon>
        <taxon>Bacteroidota</taxon>
        <taxon>Saprospiria</taxon>
        <taxon>Saprospirales</taxon>
        <taxon>Haliscomenobacteraceae</taxon>
        <taxon>Portibacter</taxon>
    </lineage>
</organism>
<reference evidence="2" key="2">
    <citation type="submission" date="2023-01" db="EMBL/GenBank/DDBJ databases">
        <title>Draft genome sequence of Portibacter lacus strain NBRC 108769.</title>
        <authorList>
            <person name="Sun Q."/>
            <person name="Mori K."/>
        </authorList>
    </citation>
    <scope>NUCLEOTIDE SEQUENCE</scope>
    <source>
        <strain evidence="2">NBRC 108769</strain>
    </source>
</reference>
<dbReference type="AlphaFoldDB" id="A0AA37WFL3"/>
<name>A0AA37WFL3_9BACT</name>